<keyword evidence="5" id="KW-1185">Reference proteome</keyword>
<reference evidence="2 5" key="2">
    <citation type="submission" date="2019-11" db="EMBL/GenBank/DDBJ databases">
        <title>Flavobacterium resistens genome.</title>
        <authorList>
            <person name="Wilson V.M."/>
            <person name="Newman J.D."/>
        </authorList>
    </citation>
    <scope>NUCLEOTIDE SEQUENCE [LARGE SCALE GENOMIC DNA]</scope>
    <source>
        <strain evidence="2 5">DSM 19382</strain>
    </source>
</reference>
<evidence type="ECO:0000259" key="1">
    <source>
        <dbReference type="PROSITE" id="PS50075"/>
    </source>
</evidence>
<dbReference type="Proteomes" id="UP000468990">
    <property type="component" value="Unassembled WGS sequence"/>
</dbReference>
<dbReference type="InterPro" id="IPR009081">
    <property type="entry name" value="PP-bd_ACP"/>
</dbReference>
<dbReference type="RefSeq" id="WP_142451986.1">
    <property type="nucleotide sequence ID" value="NZ_FXTA01000005.1"/>
</dbReference>
<name>A0A521ES52_9FLAO</name>
<protein>
    <submittedName>
        <fullName evidence="2">Acyl carrier protein</fullName>
    </submittedName>
</protein>
<dbReference type="SUPFAM" id="SSF47336">
    <property type="entry name" value="ACP-like"/>
    <property type="match status" value="1"/>
</dbReference>
<dbReference type="Proteomes" id="UP000317289">
    <property type="component" value="Unassembled WGS sequence"/>
</dbReference>
<feature type="domain" description="Carrier" evidence="1">
    <location>
        <begin position="1"/>
        <end position="74"/>
    </location>
</feature>
<accession>A0A521ES52</accession>
<dbReference type="EMBL" id="WKKG01000003">
    <property type="protein sequence ID" value="MRX67937.1"/>
    <property type="molecule type" value="Genomic_DNA"/>
</dbReference>
<reference evidence="3 4" key="1">
    <citation type="submission" date="2017-05" db="EMBL/GenBank/DDBJ databases">
        <authorList>
            <person name="Varghese N."/>
            <person name="Submissions S."/>
        </authorList>
    </citation>
    <scope>NUCLEOTIDE SEQUENCE [LARGE SCALE GENOMIC DNA]</scope>
    <source>
        <strain evidence="3 4">DSM 19382</strain>
    </source>
</reference>
<organism evidence="3 4">
    <name type="scientific">Flavobacterium resistens</name>
    <dbReference type="NCBI Taxonomy" id="443612"/>
    <lineage>
        <taxon>Bacteria</taxon>
        <taxon>Pseudomonadati</taxon>
        <taxon>Bacteroidota</taxon>
        <taxon>Flavobacteriia</taxon>
        <taxon>Flavobacteriales</taxon>
        <taxon>Flavobacteriaceae</taxon>
        <taxon>Flavobacterium</taxon>
    </lineage>
</organism>
<sequence length="76" mass="8863">MDKKSFILKLQNDLELETEINETSILKDLDEWDSMTEMVLIGLVNEEFSVRLNHDDIEKISTVDSLIEIIGFDKFD</sequence>
<dbReference type="AlphaFoldDB" id="A0A521ES52"/>
<evidence type="ECO:0000313" key="2">
    <source>
        <dbReference type="EMBL" id="MRX67937.1"/>
    </source>
</evidence>
<gene>
    <name evidence="2" type="ORF">GJU42_08180</name>
    <name evidence="3" type="ORF">SAMN06265349_105313</name>
</gene>
<evidence type="ECO:0000313" key="5">
    <source>
        <dbReference type="Proteomes" id="UP000468990"/>
    </source>
</evidence>
<dbReference type="PROSITE" id="PS50075">
    <property type="entry name" value="CARRIER"/>
    <property type="match status" value="1"/>
</dbReference>
<proteinExistence type="predicted"/>
<dbReference type="OrthoDB" id="675004at2"/>
<evidence type="ECO:0000313" key="4">
    <source>
        <dbReference type="Proteomes" id="UP000317289"/>
    </source>
</evidence>
<dbReference type="EMBL" id="FXTA01000005">
    <property type="protein sequence ID" value="SMO86749.1"/>
    <property type="molecule type" value="Genomic_DNA"/>
</dbReference>
<dbReference type="InterPro" id="IPR036736">
    <property type="entry name" value="ACP-like_sf"/>
</dbReference>
<dbReference type="Gene3D" id="1.10.1200.10">
    <property type="entry name" value="ACP-like"/>
    <property type="match status" value="1"/>
</dbReference>
<evidence type="ECO:0000313" key="3">
    <source>
        <dbReference type="EMBL" id="SMO86749.1"/>
    </source>
</evidence>